<dbReference type="SMART" id="SM00886">
    <property type="entry name" value="Dabb"/>
    <property type="match status" value="1"/>
</dbReference>
<dbReference type="Pfam" id="PF07876">
    <property type="entry name" value="Dabb"/>
    <property type="match status" value="1"/>
</dbReference>
<dbReference type="Gene3D" id="3.30.70.100">
    <property type="match status" value="1"/>
</dbReference>
<gene>
    <name evidence="2" type="primary">stcH</name>
    <name evidence="2" type="ORF">HK57_00558</name>
</gene>
<evidence type="ECO:0000313" key="2">
    <source>
        <dbReference type="EMBL" id="KIA75626.1"/>
    </source>
</evidence>
<protein>
    <submittedName>
        <fullName evidence="2">Stress responsive A/B barrel domain protein</fullName>
    </submittedName>
</protein>
<feature type="domain" description="Stress-response A/B barrel" evidence="1">
    <location>
        <begin position="3"/>
        <end position="98"/>
    </location>
</feature>
<dbReference type="SUPFAM" id="SSF54909">
    <property type="entry name" value="Dimeric alpha+beta barrel"/>
    <property type="match status" value="1"/>
</dbReference>
<organism evidence="2 3">
    <name type="scientific">Aspergillus ustus</name>
    <dbReference type="NCBI Taxonomy" id="40382"/>
    <lineage>
        <taxon>Eukaryota</taxon>
        <taxon>Fungi</taxon>
        <taxon>Dikarya</taxon>
        <taxon>Ascomycota</taxon>
        <taxon>Pezizomycotina</taxon>
        <taxon>Eurotiomycetes</taxon>
        <taxon>Eurotiomycetidae</taxon>
        <taxon>Eurotiales</taxon>
        <taxon>Aspergillaceae</taxon>
        <taxon>Aspergillus</taxon>
        <taxon>Aspergillus subgen. Nidulantes</taxon>
    </lineage>
</organism>
<dbReference type="EMBL" id="JOMC01000065">
    <property type="protein sequence ID" value="KIA75626.1"/>
    <property type="molecule type" value="Genomic_DNA"/>
</dbReference>
<reference evidence="2 3" key="1">
    <citation type="submission" date="2014-11" db="EMBL/GenBank/DDBJ databases">
        <title>Genomics derived discovery of secondary metabolites biosynthetic gene clusters in Aspergillus ustus.</title>
        <authorList>
            <person name="Pi B."/>
            <person name="Dai F."/>
            <person name="Song X."/>
            <person name="Zhu C."/>
            <person name="Li H."/>
            <person name="Yu D."/>
        </authorList>
    </citation>
    <scope>NUCLEOTIDE SEQUENCE [LARGE SCALE GENOMIC DNA]</scope>
    <source>
        <strain evidence="2 3">3.3904</strain>
    </source>
</reference>
<name>A0A0C1BVU3_ASPUT</name>
<keyword evidence="3" id="KW-1185">Reference proteome</keyword>
<accession>A0A0C1BVU3</accession>
<dbReference type="AlphaFoldDB" id="A0A0C1BVU3"/>
<dbReference type="InterPro" id="IPR011008">
    <property type="entry name" value="Dimeric_a/b-barrel"/>
</dbReference>
<dbReference type="InterPro" id="IPR013097">
    <property type="entry name" value="Dabb"/>
</dbReference>
<sequence>MPVYHIALFKLKATADPKRVRRWQELASAMVGQVPGLIDLQASPPVAFTAHMSKGFDMGVVVLMDYTESLATFFTHPSHDEVNELYLEVCEDGSTLAYDIEF</sequence>
<evidence type="ECO:0000313" key="3">
    <source>
        <dbReference type="Proteomes" id="UP000053475"/>
    </source>
</evidence>
<dbReference type="PROSITE" id="PS51502">
    <property type="entry name" value="S_R_A_B_BARREL"/>
    <property type="match status" value="1"/>
</dbReference>
<evidence type="ECO:0000259" key="1">
    <source>
        <dbReference type="PROSITE" id="PS51502"/>
    </source>
</evidence>
<comment type="caution">
    <text evidence="2">The sequence shown here is derived from an EMBL/GenBank/DDBJ whole genome shotgun (WGS) entry which is preliminary data.</text>
</comment>
<dbReference type="Proteomes" id="UP000053475">
    <property type="component" value="Unassembled WGS sequence"/>
</dbReference>
<proteinExistence type="predicted"/>